<name>A0A9W7X971_9POAL</name>
<keyword evidence="4" id="KW-1185">Reference proteome</keyword>
<feature type="region of interest" description="Disordered" evidence="1">
    <location>
        <begin position="124"/>
        <end position="149"/>
    </location>
</feature>
<dbReference type="EMBL" id="MU630079">
    <property type="protein sequence ID" value="KAJ1254417.1"/>
    <property type="molecule type" value="Genomic_DNA"/>
</dbReference>
<dbReference type="InterPro" id="IPR058594">
    <property type="entry name" value="PB1-like_dom_pln"/>
</dbReference>
<feature type="compositionally biased region" description="Basic and acidic residues" evidence="1">
    <location>
        <begin position="126"/>
        <end position="141"/>
    </location>
</feature>
<feature type="compositionally biased region" description="Basic residues" evidence="1">
    <location>
        <begin position="105"/>
        <end position="115"/>
    </location>
</feature>
<feature type="domain" description="PB1-like" evidence="2">
    <location>
        <begin position="18"/>
        <end position="85"/>
    </location>
</feature>
<sequence length="225" mass="25432">MAADIWTINLTCDGADPGQEYVQREMDKDEICFFNLIDMIKEYGYTSMDNLYYKSKDGMVVIEFDSNVMEMLEEYESEKEVALFVTQQKIAFMVPTKSRSASSKNKGKIGKEKKKRLHVVQTEAKYANEDDQHDGGPKDTQGDDDDEVKKRGGTVLTHVWDLLEGKRILVKCNKLGQPIGKEGGLLGQFLGTIARNGGYCPVDIKDWRNVKKDSAETMLPLIQIC</sequence>
<dbReference type="Proteomes" id="UP001164776">
    <property type="component" value="Unassembled WGS sequence"/>
</dbReference>
<dbReference type="Pfam" id="PF26130">
    <property type="entry name" value="PB1-like"/>
    <property type="match status" value="1"/>
</dbReference>
<gene>
    <name evidence="3" type="ORF">BS78_K066400</name>
</gene>
<dbReference type="PANTHER" id="PTHR33144">
    <property type="entry name" value="OS10G0409366 PROTEIN-RELATED"/>
    <property type="match status" value="1"/>
</dbReference>
<organism evidence="3 4">
    <name type="scientific">Paspalum vaginatum</name>
    <name type="common">seashore paspalum</name>
    <dbReference type="NCBI Taxonomy" id="158149"/>
    <lineage>
        <taxon>Eukaryota</taxon>
        <taxon>Viridiplantae</taxon>
        <taxon>Streptophyta</taxon>
        <taxon>Embryophyta</taxon>
        <taxon>Tracheophyta</taxon>
        <taxon>Spermatophyta</taxon>
        <taxon>Magnoliopsida</taxon>
        <taxon>Liliopsida</taxon>
        <taxon>Poales</taxon>
        <taxon>Poaceae</taxon>
        <taxon>PACMAD clade</taxon>
        <taxon>Panicoideae</taxon>
        <taxon>Andropogonodae</taxon>
        <taxon>Paspaleae</taxon>
        <taxon>Paspalinae</taxon>
        <taxon>Paspalum</taxon>
    </lineage>
</organism>
<comment type="caution">
    <text evidence="3">The sequence shown here is derived from an EMBL/GenBank/DDBJ whole genome shotgun (WGS) entry which is preliminary data.</text>
</comment>
<reference evidence="3 4" key="1">
    <citation type="submission" date="2022-10" db="EMBL/GenBank/DDBJ databases">
        <title>WGS assembly of Paspalum vaginatum 540-79.</title>
        <authorList>
            <person name="Sun G."/>
            <person name="Wase N."/>
            <person name="Shu S."/>
            <person name="Jenkins J."/>
            <person name="Zhou B."/>
            <person name="Torres-Rodriguez J."/>
            <person name="Chen C."/>
            <person name="Sandor L."/>
            <person name="Plott C."/>
            <person name="Yoshinga Y."/>
            <person name="Daum C."/>
            <person name="Qi P."/>
            <person name="Barry K."/>
            <person name="Lipzen A."/>
            <person name="Berry L."/>
            <person name="Pedersen C."/>
            <person name="Gottilla T."/>
            <person name="Foltz A."/>
            <person name="Yu H."/>
            <person name="O'Malley R."/>
            <person name="Zhang C."/>
            <person name="Devos K."/>
            <person name="Sigmon B."/>
            <person name="Yu B."/>
            <person name="Obata T."/>
            <person name="Schmutz J."/>
            <person name="Schnable J."/>
        </authorList>
    </citation>
    <scope>NUCLEOTIDE SEQUENCE [LARGE SCALE GENOMIC DNA]</scope>
    <source>
        <strain evidence="4">cv. 540-79</strain>
    </source>
</reference>
<accession>A0A9W7X971</accession>
<evidence type="ECO:0000313" key="4">
    <source>
        <dbReference type="Proteomes" id="UP001164776"/>
    </source>
</evidence>
<feature type="region of interest" description="Disordered" evidence="1">
    <location>
        <begin position="96"/>
        <end position="115"/>
    </location>
</feature>
<dbReference type="OrthoDB" id="690629at2759"/>
<dbReference type="AlphaFoldDB" id="A0A9W7X971"/>
<evidence type="ECO:0000256" key="1">
    <source>
        <dbReference type="SAM" id="MobiDB-lite"/>
    </source>
</evidence>
<dbReference type="PANTHER" id="PTHR33144:SF53">
    <property type="entry name" value="TRANSPOSASE TNP1_EN_SPM-LIKE DOMAIN-CONTAINING PROTEIN"/>
    <property type="match status" value="1"/>
</dbReference>
<evidence type="ECO:0000259" key="2">
    <source>
        <dbReference type="Pfam" id="PF26130"/>
    </source>
</evidence>
<evidence type="ECO:0000313" key="3">
    <source>
        <dbReference type="EMBL" id="KAJ1254417.1"/>
    </source>
</evidence>
<proteinExistence type="predicted"/>
<protein>
    <recommendedName>
        <fullName evidence="2">PB1-like domain-containing protein</fullName>
    </recommendedName>
</protein>